<reference evidence="1" key="1">
    <citation type="journal article" date="2014" name="Int. J. Syst. Evol. Microbiol.">
        <title>Complete genome of a new Firmicutes species belonging to the dominant human colonic microbiota ('Ruminococcus bicirculans') reveals two chromosomes and a selective capacity to utilize plant glucans.</title>
        <authorList>
            <consortium name="NISC Comparative Sequencing Program"/>
            <person name="Wegmann U."/>
            <person name="Louis P."/>
            <person name="Goesmann A."/>
            <person name="Henrissat B."/>
            <person name="Duncan S.H."/>
            <person name="Flint H.J."/>
        </authorList>
    </citation>
    <scope>NUCLEOTIDE SEQUENCE</scope>
    <source>
        <strain evidence="1">NBRC 107710</strain>
    </source>
</reference>
<keyword evidence="4" id="KW-1185">Reference proteome</keyword>
<dbReference type="Proteomes" id="UP000517759">
    <property type="component" value="Unassembled WGS sequence"/>
</dbReference>
<evidence type="ECO:0000313" key="2">
    <source>
        <dbReference type="EMBL" id="MBB3904406.1"/>
    </source>
</evidence>
<organism evidence="2 3">
    <name type="scientific">Methylobacterium brachythecii</name>
    <dbReference type="NCBI Taxonomy" id="1176177"/>
    <lineage>
        <taxon>Bacteria</taxon>
        <taxon>Pseudomonadati</taxon>
        <taxon>Pseudomonadota</taxon>
        <taxon>Alphaproteobacteria</taxon>
        <taxon>Hyphomicrobiales</taxon>
        <taxon>Methylobacteriaceae</taxon>
        <taxon>Methylobacterium</taxon>
    </lineage>
</organism>
<proteinExistence type="predicted"/>
<protein>
    <submittedName>
        <fullName evidence="2">Uncharacterized protein</fullName>
    </submittedName>
</protein>
<reference evidence="2 3" key="3">
    <citation type="submission" date="2020-08" db="EMBL/GenBank/DDBJ databases">
        <title>Genomic Encyclopedia of Type Strains, Phase IV (KMG-IV): sequencing the most valuable type-strain genomes for metagenomic binning, comparative biology and taxonomic classification.</title>
        <authorList>
            <person name="Goeker M."/>
        </authorList>
    </citation>
    <scope>NUCLEOTIDE SEQUENCE [LARGE SCALE GENOMIC DNA]</scope>
    <source>
        <strain evidence="2 3">DSM 24105</strain>
    </source>
</reference>
<evidence type="ECO:0000313" key="1">
    <source>
        <dbReference type="EMBL" id="GLS43665.1"/>
    </source>
</evidence>
<gene>
    <name evidence="1" type="ORF">GCM10007884_16500</name>
    <name evidence="2" type="ORF">GGR33_003925</name>
</gene>
<name>A0A7W6AKX7_9HYPH</name>
<dbReference type="EMBL" id="BSPG01000006">
    <property type="protein sequence ID" value="GLS43665.1"/>
    <property type="molecule type" value="Genomic_DNA"/>
</dbReference>
<evidence type="ECO:0000313" key="4">
    <source>
        <dbReference type="Proteomes" id="UP001156881"/>
    </source>
</evidence>
<reference evidence="1" key="4">
    <citation type="submission" date="2023-01" db="EMBL/GenBank/DDBJ databases">
        <title>Draft genome sequence of Methylobacterium brachythecii strain NBRC 107710.</title>
        <authorList>
            <person name="Sun Q."/>
            <person name="Mori K."/>
        </authorList>
    </citation>
    <scope>NUCLEOTIDE SEQUENCE</scope>
    <source>
        <strain evidence="1">NBRC 107710</strain>
    </source>
</reference>
<accession>A0A7W6AKX7</accession>
<dbReference type="AlphaFoldDB" id="A0A7W6AKX7"/>
<dbReference type="Proteomes" id="UP001156881">
    <property type="component" value="Unassembled WGS sequence"/>
</dbReference>
<dbReference type="EMBL" id="JACIDN010000007">
    <property type="protein sequence ID" value="MBB3904406.1"/>
    <property type="molecule type" value="Genomic_DNA"/>
</dbReference>
<comment type="caution">
    <text evidence="2">The sequence shown here is derived from an EMBL/GenBank/DDBJ whole genome shotgun (WGS) entry which is preliminary data.</text>
</comment>
<reference evidence="4" key="2">
    <citation type="journal article" date="2019" name="Int. J. Syst. Evol. Microbiol.">
        <title>The Global Catalogue of Microorganisms (GCM) 10K type strain sequencing project: providing services to taxonomists for standard genome sequencing and annotation.</title>
        <authorList>
            <consortium name="The Broad Institute Genomics Platform"/>
            <consortium name="The Broad Institute Genome Sequencing Center for Infectious Disease"/>
            <person name="Wu L."/>
            <person name="Ma J."/>
        </authorList>
    </citation>
    <scope>NUCLEOTIDE SEQUENCE [LARGE SCALE GENOMIC DNA]</scope>
    <source>
        <strain evidence="4">NBRC 107710</strain>
    </source>
</reference>
<evidence type="ECO:0000313" key="3">
    <source>
        <dbReference type="Proteomes" id="UP000517759"/>
    </source>
</evidence>
<sequence>MAEAARRTRYGHGSDVVRRLIARPIHMHGTPAARTPVAIAPEPIADEPATDVEERVETASSDIKRMRIEMMVLKAVLDAERSENANLRACIGLDEADETLGAEARAVRDRWATLLDRLLHAPV</sequence>
<dbReference type="RefSeq" id="WP_183508205.1">
    <property type="nucleotide sequence ID" value="NZ_BSPG01000006.1"/>
</dbReference>